<dbReference type="InParanoid" id="F4RX83"/>
<proteinExistence type="predicted"/>
<organism evidence="2">
    <name type="scientific">Melampsora larici-populina (strain 98AG31 / pathotype 3-4-7)</name>
    <name type="common">Poplar leaf rust fungus</name>
    <dbReference type="NCBI Taxonomy" id="747676"/>
    <lineage>
        <taxon>Eukaryota</taxon>
        <taxon>Fungi</taxon>
        <taxon>Dikarya</taxon>
        <taxon>Basidiomycota</taxon>
        <taxon>Pucciniomycotina</taxon>
        <taxon>Pucciniomycetes</taxon>
        <taxon>Pucciniales</taxon>
        <taxon>Melampsoraceae</taxon>
        <taxon>Melampsora</taxon>
    </lineage>
</organism>
<dbReference type="Proteomes" id="UP000001072">
    <property type="component" value="Unassembled WGS sequence"/>
</dbReference>
<sequence>MDSSFIKPEFKRLPPSAPLPQPVLKGLVGIACPACDNIKKTTPLKYINRLPNAWKVAVSESIFSITLLENQTDPSIFPNCAYSVQHPAAAGTACCAQEWDYGFAVVTGKPTYGLNV</sequence>
<dbReference type="RefSeq" id="XP_007413826.1">
    <property type="nucleotide sequence ID" value="XM_007413764.1"/>
</dbReference>
<protein>
    <submittedName>
        <fullName evidence="1">Uncharacterized protein</fullName>
    </submittedName>
</protein>
<dbReference type="KEGG" id="mlr:MELLADRAFT_65918"/>
<evidence type="ECO:0000313" key="1">
    <source>
        <dbReference type="EMBL" id="EGG03033.1"/>
    </source>
</evidence>
<dbReference type="HOGENOM" id="CLU_2097385_0_0_1"/>
<reference evidence="2" key="1">
    <citation type="journal article" date="2011" name="Proc. Natl. Acad. Sci. U.S.A.">
        <title>Obligate biotrophy features unraveled by the genomic analysis of rust fungi.</title>
        <authorList>
            <person name="Duplessis S."/>
            <person name="Cuomo C.A."/>
            <person name="Lin Y.-C."/>
            <person name="Aerts A."/>
            <person name="Tisserant E."/>
            <person name="Veneault-Fourrey C."/>
            <person name="Joly D.L."/>
            <person name="Hacquard S."/>
            <person name="Amselem J."/>
            <person name="Cantarel B.L."/>
            <person name="Chiu R."/>
            <person name="Coutinho P.M."/>
            <person name="Feau N."/>
            <person name="Field M."/>
            <person name="Frey P."/>
            <person name="Gelhaye E."/>
            <person name="Goldberg J."/>
            <person name="Grabherr M.G."/>
            <person name="Kodira C.D."/>
            <person name="Kohler A."/>
            <person name="Kuees U."/>
            <person name="Lindquist E.A."/>
            <person name="Lucas S.M."/>
            <person name="Mago R."/>
            <person name="Mauceli E."/>
            <person name="Morin E."/>
            <person name="Murat C."/>
            <person name="Pangilinan J.L."/>
            <person name="Park R."/>
            <person name="Pearson M."/>
            <person name="Quesneville H."/>
            <person name="Rouhier N."/>
            <person name="Sakthikumar S."/>
            <person name="Salamov A.A."/>
            <person name="Schmutz J."/>
            <person name="Selles B."/>
            <person name="Shapiro H."/>
            <person name="Tanguay P."/>
            <person name="Tuskan G.A."/>
            <person name="Henrissat B."/>
            <person name="Van de Peer Y."/>
            <person name="Rouze P."/>
            <person name="Ellis J.G."/>
            <person name="Dodds P.N."/>
            <person name="Schein J.E."/>
            <person name="Zhong S."/>
            <person name="Hamelin R.C."/>
            <person name="Grigoriev I.V."/>
            <person name="Szabo L.J."/>
            <person name="Martin F."/>
        </authorList>
    </citation>
    <scope>NUCLEOTIDE SEQUENCE [LARGE SCALE GENOMIC DNA]</scope>
    <source>
        <strain evidence="2">98AG31 / pathotype 3-4-7</strain>
    </source>
</reference>
<dbReference type="EMBL" id="GL883127">
    <property type="protein sequence ID" value="EGG03033.1"/>
    <property type="molecule type" value="Genomic_DNA"/>
</dbReference>
<dbReference type="GeneID" id="18930522"/>
<dbReference type="VEuPathDB" id="FungiDB:MELLADRAFT_65918"/>
<accession>F4RX83</accession>
<name>F4RX83_MELLP</name>
<gene>
    <name evidence="1" type="ORF">MELLADRAFT_65918</name>
</gene>
<evidence type="ECO:0000313" key="2">
    <source>
        <dbReference type="Proteomes" id="UP000001072"/>
    </source>
</evidence>
<keyword evidence="2" id="KW-1185">Reference proteome</keyword>
<dbReference type="AlphaFoldDB" id="F4RX83"/>